<keyword evidence="6" id="KW-1185">Reference proteome</keyword>
<evidence type="ECO:0000256" key="2">
    <source>
        <dbReference type="ARBA" id="ARBA00012804"/>
    </source>
</evidence>
<feature type="domain" description="Amine oxidase" evidence="4">
    <location>
        <begin position="92"/>
        <end position="284"/>
    </location>
</feature>
<reference evidence="6" key="1">
    <citation type="submission" date="2019-04" db="EMBL/GenBank/DDBJ databases">
        <title>Friends and foes A comparative genomics studyof 23 Aspergillus species from section Flavi.</title>
        <authorList>
            <consortium name="DOE Joint Genome Institute"/>
            <person name="Kjaerbolling I."/>
            <person name="Vesth T."/>
            <person name="Frisvad J.C."/>
            <person name="Nybo J.L."/>
            <person name="Theobald S."/>
            <person name="Kildgaard S."/>
            <person name="Isbrandt T."/>
            <person name="Kuo A."/>
            <person name="Sato A."/>
            <person name="Lyhne E.K."/>
            <person name="Kogle M.E."/>
            <person name="Wiebenga A."/>
            <person name="Kun R.S."/>
            <person name="Lubbers R.J."/>
            <person name="Makela M.R."/>
            <person name="Barry K."/>
            <person name="Chovatia M."/>
            <person name="Clum A."/>
            <person name="Daum C."/>
            <person name="Haridas S."/>
            <person name="He G."/>
            <person name="LaButti K."/>
            <person name="Lipzen A."/>
            <person name="Mondo S."/>
            <person name="Riley R."/>
            <person name="Salamov A."/>
            <person name="Simmons B.A."/>
            <person name="Magnuson J.K."/>
            <person name="Henrissat B."/>
            <person name="Mortensen U.H."/>
            <person name="Larsen T.O."/>
            <person name="Devries R.P."/>
            <person name="Grigoriev I.V."/>
            <person name="Machida M."/>
            <person name="Baker S.E."/>
            <person name="Andersen M.R."/>
        </authorList>
    </citation>
    <scope>NUCLEOTIDE SEQUENCE [LARGE SCALE GENOMIC DNA]</scope>
    <source>
        <strain evidence="6">CBS 130017</strain>
    </source>
</reference>
<dbReference type="PANTHER" id="PTHR43563:SF1">
    <property type="entry name" value="AMINE OXIDASE [FLAVIN-CONTAINING] B"/>
    <property type="match status" value="1"/>
</dbReference>
<proteinExistence type="inferred from homology"/>
<dbReference type="Proteomes" id="UP000325945">
    <property type="component" value="Unassembled WGS sequence"/>
</dbReference>
<dbReference type="Pfam" id="PF01593">
    <property type="entry name" value="Amino_oxidase"/>
    <property type="match status" value="2"/>
</dbReference>
<evidence type="ECO:0000256" key="3">
    <source>
        <dbReference type="ARBA" id="ARBA00048448"/>
    </source>
</evidence>
<name>A0A5N6XEE1_9EURO</name>
<dbReference type="InterPro" id="IPR036188">
    <property type="entry name" value="FAD/NAD-bd_sf"/>
</dbReference>
<evidence type="ECO:0000259" key="4">
    <source>
        <dbReference type="Pfam" id="PF01593"/>
    </source>
</evidence>
<gene>
    <name evidence="5" type="ORF">BDV39DRAFT_190030</name>
</gene>
<dbReference type="PANTHER" id="PTHR43563">
    <property type="entry name" value="AMINE OXIDASE"/>
    <property type="match status" value="1"/>
</dbReference>
<dbReference type="Gene3D" id="3.90.660.10">
    <property type="match status" value="2"/>
</dbReference>
<evidence type="ECO:0000313" key="6">
    <source>
        <dbReference type="Proteomes" id="UP000325945"/>
    </source>
</evidence>
<accession>A0A5N6XEE1</accession>
<comment type="catalytic activity">
    <reaction evidence="3">
        <text>a secondary aliphatic amine + O2 + H2O = a primary amine + an aldehyde + H2O2</text>
        <dbReference type="Rhea" id="RHEA:26414"/>
        <dbReference type="ChEBI" id="CHEBI:15377"/>
        <dbReference type="ChEBI" id="CHEBI:15379"/>
        <dbReference type="ChEBI" id="CHEBI:16240"/>
        <dbReference type="ChEBI" id="CHEBI:17478"/>
        <dbReference type="ChEBI" id="CHEBI:58855"/>
        <dbReference type="ChEBI" id="CHEBI:65296"/>
        <dbReference type="EC" id="1.4.3.4"/>
    </reaction>
</comment>
<dbReference type="SUPFAM" id="SSF51905">
    <property type="entry name" value="FAD/NAD(P)-binding domain"/>
    <property type="match status" value="1"/>
</dbReference>
<dbReference type="EC" id="1.4.3.4" evidence="2"/>
<feature type="domain" description="Amine oxidase" evidence="4">
    <location>
        <begin position="344"/>
        <end position="415"/>
    </location>
</feature>
<dbReference type="InterPro" id="IPR050703">
    <property type="entry name" value="Flavin_MAO"/>
</dbReference>
<comment type="similarity">
    <text evidence="1">Belongs to the flavin monoamine oxidase family.</text>
</comment>
<protein>
    <recommendedName>
        <fullName evidence="2">monoamine oxidase</fullName>
        <ecNumber evidence="2">1.4.3.4</ecNumber>
    </recommendedName>
</protein>
<organism evidence="5 6">
    <name type="scientific">Aspergillus sergii</name>
    <dbReference type="NCBI Taxonomy" id="1034303"/>
    <lineage>
        <taxon>Eukaryota</taxon>
        <taxon>Fungi</taxon>
        <taxon>Dikarya</taxon>
        <taxon>Ascomycota</taxon>
        <taxon>Pezizomycotina</taxon>
        <taxon>Eurotiomycetes</taxon>
        <taxon>Eurotiomycetidae</taxon>
        <taxon>Eurotiales</taxon>
        <taxon>Aspergillaceae</taxon>
        <taxon>Aspergillus</taxon>
        <taxon>Aspergillus subgen. Circumdati</taxon>
    </lineage>
</organism>
<dbReference type="EMBL" id="ML741770">
    <property type="protein sequence ID" value="KAE8331188.1"/>
    <property type="molecule type" value="Genomic_DNA"/>
</dbReference>
<evidence type="ECO:0000313" key="5">
    <source>
        <dbReference type="EMBL" id="KAE8331188.1"/>
    </source>
</evidence>
<sequence length="430" mass="48527">MDNQTTDFPFWTYSHSRSQRDGYVWRKDTGIRKGNLHCGGFVEPPERQTAPADYIYDGIVVIWRTAVSFRYELGETWVTHHMAYLDLILTHDRQYVNDYHTINIPGTSTPSRGSSGITARAWDIFVNVDGQNRRAICPLPLAQLDNILVDRPDVERYDKISSHDRSEEIKHLLTPEEAGILTALLLHISDMIRSHALMSYNPDSFAPIWATFKLRQGQSALASAVFQDTVDHGLQYAFKTPINSTIGEANVVKAITTGGKQYQARLVVSTIPLNVLHTISFALPLLLHIHVDVSGSGLTSWNSMRYPNLLMFGYGDGVTPNGNAHIVGFGKDEGDVFVPERDPEKAIDAFQKLHPMEVEKWWPAWWPPEFMSKFQDELQSRHGHVFFASADWAHGWRASIDGALEQGSQAALQIIRELKSVHNEPVKARI</sequence>
<dbReference type="AlphaFoldDB" id="A0A5N6XEE1"/>
<dbReference type="InterPro" id="IPR002937">
    <property type="entry name" value="Amino_oxidase"/>
</dbReference>
<dbReference type="GO" id="GO:0097621">
    <property type="term" value="F:monoamine oxidase activity"/>
    <property type="evidence" value="ECO:0007669"/>
    <property type="project" value="UniProtKB-EC"/>
</dbReference>
<dbReference type="Gene3D" id="3.50.50.60">
    <property type="entry name" value="FAD/NAD(P)-binding domain"/>
    <property type="match status" value="1"/>
</dbReference>
<evidence type="ECO:0000256" key="1">
    <source>
        <dbReference type="ARBA" id="ARBA00005995"/>
    </source>
</evidence>